<dbReference type="AlphaFoldDB" id="A0A918KDY4"/>
<comment type="caution">
    <text evidence="2">The sequence shown here is derived from an EMBL/GenBank/DDBJ whole genome shotgun (WGS) entry which is preliminary data.</text>
</comment>
<dbReference type="EMBL" id="BMVU01000003">
    <property type="protein sequence ID" value="GGX59280.1"/>
    <property type="molecule type" value="Genomic_DNA"/>
</dbReference>
<evidence type="ECO:0000256" key="1">
    <source>
        <dbReference type="SAM" id="MobiDB-lite"/>
    </source>
</evidence>
<sequence length="92" mass="9172">MIRAGPRGRTTSFAALALRPPTRKDDMNRLASNAPAAVTGAAGLRTASAPARTGRTATARGGREPAGRIGAAVPADRSVPALPSAVTPEATA</sequence>
<gene>
    <name evidence="2" type="ORF">GCM10010358_12050</name>
</gene>
<evidence type="ECO:0000313" key="3">
    <source>
        <dbReference type="Proteomes" id="UP000619244"/>
    </source>
</evidence>
<feature type="compositionally biased region" description="Low complexity" evidence="1">
    <location>
        <begin position="45"/>
        <end position="60"/>
    </location>
</feature>
<accession>A0A918KDY4</accession>
<proteinExistence type="predicted"/>
<feature type="region of interest" description="Disordered" evidence="1">
    <location>
        <begin position="41"/>
        <end position="92"/>
    </location>
</feature>
<organism evidence="2 3">
    <name type="scientific">Streptomyces minutiscleroticus</name>
    <dbReference type="NCBI Taxonomy" id="68238"/>
    <lineage>
        <taxon>Bacteria</taxon>
        <taxon>Bacillati</taxon>
        <taxon>Actinomycetota</taxon>
        <taxon>Actinomycetes</taxon>
        <taxon>Kitasatosporales</taxon>
        <taxon>Streptomycetaceae</taxon>
        <taxon>Streptomyces</taxon>
    </lineage>
</organism>
<protein>
    <submittedName>
        <fullName evidence="2">Uncharacterized protein</fullName>
    </submittedName>
</protein>
<dbReference type="Proteomes" id="UP000619244">
    <property type="component" value="Unassembled WGS sequence"/>
</dbReference>
<name>A0A918KDY4_9ACTN</name>
<reference evidence="2" key="1">
    <citation type="journal article" date="2014" name="Int. J. Syst. Evol. Microbiol.">
        <title>Complete genome sequence of Corynebacterium casei LMG S-19264T (=DSM 44701T), isolated from a smear-ripened cheese.</title>
        <authorList>
            <consortium name="US DOE Joint Genome Institute (JGI-PGF)"/>
            <person name="Walter F."/>
            <person name="Albersmeier A."/>
            <person name="Kalinowski J."/>
            <person name="Ruckert C."/>
        </authorList>
    </citation>
    <scope>NUCLEOTIDE SEQUENCE</scope>
    <source>
        <strain evidence="2">JCM 4790</strain>
    </source>
</reference>
<reference evidence="2" key="2">
    <citation type="submission" date="2020-09" db="EMBL/GenBank/DDBJ databases">
        <authorList>
            <person name="Sun Q."/>
            <person name="Ohkuma M."/>
        </authorList>
    </citation>
    <scope>NUCLEOTIDE SEQUENCE</scope>
    <source>
        <strain evidence="2">JCM 4790</strain>
    </source>
</reference>
<evidence type="ECO:0000313" key="2">
    <source>
        <dbReference type="EMBL" id="GGX59280.1"/>
    </source>
</evidence>
<keyword evidence="3" id="KW-1185">Reference proteome</keyword>